<dbReference type="GO" id="GO:0005737">
    <property type="term" value="C:cytoplasm"/>
    <property type="evidence" value="ECO:0007669"/>
    <property type="project" value="TreeGrafter"/>
</dbReference>
<dbReference type="UniPathway" id="UPA00393"/>
<evidence type="ECO:0000256" key="4">
    <source>
        <dbReference type="ARBA" id="ARBA00022723"/>
    </source>
</evidence>
<dbReference type="HAMAP" id="MF_01634">
    <property type="entry name" value="TgtA_arch"/>
    <property type="match status" value="1"/>
</dbReference>
<comment type="cofactor">
    <cofactor evidence="6">
        <name>Zn(2+)</name>
        <dbReference type="ChEBI" id="CHEBI:29105"/>
    </cofactor>
    <text evidence="6">Binds 1 zinc ion per subunit.</text>
</comment>
<dbReference type="SUPFAM" id="SSF51713">
    <property type="entry name" value="tRNA-guanine transglycosylase"/>
    <property type="match status" value="1"/>
</dbReference>
<dbReference type="InterPro" id="IPR036511">
    <property type="entry name" value="TGT-like_sf"/>
</dbReference>
<feature type="domain" description="tRNA-guanine(15) transglycosylase-like" evidence="7">
    <location>
        <begin position="13"/>
        <end position="332"/>
    </location>
</feature>
<accession>A0A811T741</accession>
<dbReference type="PANTHER" id="PTHR46499:SF1">
    <property type="entry name" value="QUEUINE TRNA-RIBOSYLTRANSFERASE"/>
    <property type="match status" value="1"/>
</dbReference>
<dbReference type="Proteomes" id="UP000639006">
    <property type="component" value="Unassembled WGS sequence"/>
</dbReference>
<dbReference type="InterPro" id="IPR050076">
    <property type="entry name" value="ArchSynthase1/Queuine_TRR"/>
</dbReference>
<keyword evidence="1 6" id="KW-0328">Glycosyltransferase</keyword>
<dbReference type="NCBIfam" id="TIGR00432">
    <property type="entry name" value="arcsn_tRNA_tgt"/>
    <property type="match status" value="1"/>
</dbReference>
<dbReference type="SUPFAM" id="SSF88802">
    <property type="entry name" value="Pre-PUA domain"/>
    <property type="match status" value="1"/>
</dbReference>
<dbReference type="GO" id="GO:0008270">
    <property type="term" value="F:zinc ion binding"/>
    <property type="evidence" value="ECO:0007669"/>
    <property type="project" value="UniProtKB-UniRule"/>
</dbReference>
<evidence type="ECO:0000256" key="6">
    <source>
        <dbReference type="HAMAP-Rule" id="MF_01634"/>
    </source>
</evidence>
<feature type="binding site" evidence="6">
    <location>
        <position position="278"/>
    </location>
    <ligand>
        <name>Zn(2+)</name>
        <dbReference type="ChEBI" id="CHEBI:29105"/>
    </ligand>
</feature>
<feature type="active site" description="Nucleophile" evidence="6">
    <location>
        <position position="90"/>
    </location>
</feature>
<dbReference type="InterPro" id="IPR002616">
    <property type="entry name" value="tRNA_ribo_trans-like"/>
</dbReference>
<keyword evidence="2 6" id="KW-0808">Transferase</keyword>
<keyword evidence="3 6" id="KW-0819">tRNA processing</keyword>
<organism evidence="8 9">
    <name type="scientific">Candidatus Argoarchaeum ethanivorans</name>
    <dbReference type="NCBI Taxonomy" id="2608793"/>
    <lineage>
        <taxon>Archaea</taxon>
        <taxon>Methanobacteriati</taxon>
        <taxon>Methanobacteriota</taxon>
        <taxon>Stenosarchaea group</taxon>
        <taxon>Methanomicrobia</taxon>
        <taxon>Methanosarcinales</taxon>
        <taxon>Methanosarcinales incertae sedis</taxon>
        <taxon>GOM Arc I cluster</taxon>
        <taxon>Candidatus Argoarchaeum</taxon>
    </lineage>
</organism>
<comment type="catalytic activity">
    <reaction evidence="6">
        <text>guanosine(15) in tRNA + 7-cyano-7-carbaguanine = 7-cyano-7-carbaguanosine(15) in tRNA + guanine</text>
        <dbReference type="Rhea" id="RHEA:43164"/>
        <dbReference type="Rhea" id="RHEA-COMP:10371"/>
        <dbReference type="Rhea" id="RHEA-COMP:10372"/>
        <dbReference type="ChEBI" id="CHEBI:16235"/>
        <dbReference type="ChEBI" id="CHEBI:45075"/>
        <dbReference type="ChEBI" id="CHEBI:74269"/>
        <dbReference type="ChEBI" id="CHEBI:82850"/>
        <dbReference type="EC" id="2.4.2.48"/>
    </reaction>
</comment>
<dbReference type="GO" id="GO:0016763">
    <property type="term" value="F:pentosyltransferase activity"/>
    <property type="evidence" value="ECO:0007669"/>
    <property type="project" value="UniProtKB-UniRule"/>
</dbReference>
<reference evidence="8" key="1">
    <citation type="submission" date="2020-10" db="EMBL/GenBank/DDBJ databases">
        <authorList>
            <person name="Hahn C.J."/>
            <person name="Laso-Perez R."/>
            <person name="Vulcano F."/>
            <person name="Vaziourakis K.-M."/>
            <person name="Stokke R."/>
            <person name="Steen I.H."/>
            <person name="Teske A."/>
            <person name="Boetius A."/>
            <person name="Liebeke M."/>
            <person name="Amann R."/>
            <person name="Knittel K."/>
        </authorList>
    </citation>
    <scope>NUCLEOTIDE SEQUENCE</scope>
    <source>
        <strain evidence="8">Gfbio:e3339647-f889-4370-9287-4fb5cb688e4c:AG392M11_GoMArc1</strain>
    </source>
</reference>
<dbReference type="PANTHER" id="PTHR46499">
    <property type="entry name" value="QUEUINE TRNA-RIBOSYLTRANSFERASE"/>
    <property type="match status" value="1"/>
</dbReference>
<evidence type="ECO:0000256" key="3">
    <source>
        <dbReference type="ARBA" id="ARBA00022694"/>
    </source>
</evidence>
<dbReference type="Pfam" id="PF01702">
    <property type="entry name" value="TGT"/>
    <property type="match status" value="1"/>
</dbReference>
<dbReference type="AlphaFoldDB" id="A0A811T741"/>
<evidence type="ECO:0000313" key="8">
    <source>
        <dbReference type="EMBL" id="CAD6491299.1"/>
    </source>
</evidence>
<keyword evidence="5 6" id="KW-0862">Zinc</keyword>
<feature type="binding site" evidence="6">
    <location>
        <position position="125"/>
    </location>
    <ligand>
        <name>substrate</name>
    </ligand>
</feature>
<gene>
    <name evidence="6 8" type="primary">tgtA</name>
    <name evidence="8" type="ORF">DIAAKJNI_00079</name>
</gene>
<dbReference type="Gene3D" id="3.20.20.105">
    <property type="entry name" value="Queuine tRNA-ribosyltransferase-like"/>
    <property type="match status" value="1"/>
</dbReference>
<dbReference type="GO" id="GO:0002099">
    <property type="term" value="P:tRNA wobble guanine modification"/>
    <property type="evidence" value="ECO:0007669"/>
    <property type="project" value="TreeGrafter"/>
</dbReference>
<dbReference type="EC" id="2.4.2.48" evidence="6"/>
<comment type="pathway">
    <text evidence="6">tRNA modification; archaeosine-tRNA biosynthesis.</text>
</comment>
<feature type="binding site" evidence="6">
    <location>
        <position position="281"/>
    </location>
    <ligand>
        <name>Zn(2+)</name>
        <dbReference type="ChEBI" id="CHEBI:29105"/>
    </ligand>
</feature>
<feature type="binding site" evidence="6">
    <location>
        <position position="193"/>
    </location>
    <ligand>
        <name>substrate</name>
    </ligand>
</feature>
<evidence type="ECO:0000256" key="5">
    <source>
        <dbReference type="ARBA" id="ARBA00022833"/>
    </source>
</evidence>
<evidence type="ECO:0000259" key="7">
    <source>
        <dbReference type="Pfam" id="PF01702"/>
    </source>
</evidence>
<comment type="similarity">
    <text evidence="6">Belongs to the archaeosine tRNA-ribosyltransferase family.</text>
</comment>
<evidence type="ECO:0000256" key="2">
    <source>
        <dbReference type="ARBA" id="ARBA00022679"/>
    </source>
</evidence>
<dbReference type="EMBL" id="CAJHIQ010000003">
    <property type="protein sequence ID" value="CAD6491299.1"/>
    <property type="molecule type" value="Genomic_DNA"/>
</dbReference>
<comment type="function">
    <text evidence="6">Exchanges the guanine residue with 7-cyano-7-deazaguanine (preQ0) at position 15 in the dihydrouridine loop (D-loop) of archaeal tRNAs.</text>
</comment>
<feature type="binding site" evidence="6">
    <location>
        <position position="276"/>
    </location>
    <ligand>
        <name>Zn(2+)</name>
        <dbReference type="ChEBI" id="CHEBI:29105"/>
    </ligand>
</feature>
<evidence type="ECO:0000313" key="9">
    <source>
        <dbReference type="Proteomes" id="UP000639006"/>
    </source>
</evidence>
<protein>
    <recommendedName>
        <fullName evidence="6">tRNA-guanine(15) transglycosylase</fullName>
        <ecNumber evidence="6">2.4.2.48</ecNumber>
    </recommendedName>
    <alternativeName>
        <fullName evidence="6">7-cyano-7-deazaguanine tRNA-ribosyltransferase</fullName>
    </alternativeName>
    <alternativeName>
        <fullName evidence="6">Archaeal tRNA-guanine transglycosylase</fullName>
    </alternativeName>
</protein>
<sequence>MSTVFEILNKDCAGRIGKLYTAHGVIETPTVLPVINPNIEFIAPSELKNYGAQALITNSYTIYRSSRLRDAAIDTGLHTLLGFNGPIMTDSGSFQLYLYNDVDVPSEQIVKFQSAIGSDIGVPLDIPTPPDVSFSRAEKELEITLQRLREMKDIDCGDMLLAGPVQGSTFTRLRKHAAEEVCKLGFDLCPIGAVVPLMESYRYRDLVDIIASSKQGLSPCVPVHLFGAGHPMMLALAVALGCDLFDSAAYALYARDGRYMTSRGTYHIEDLHYLPCSCPVCSSCDVKDLKDDVKLIARHNLYTIFEEILLIKQCIKDGSLWELVEQRCRSHPSLLAGLKAAVKHSGWIERVDSMPKSTFFYCGSESAGRSEVLRYNRYIERFEFSGKVLIKERYEKMDTDGFDYVLDFKPPFGAYPALLRESYPFNAEVNDYDYEALCVAVDNVIRLIQCNPGAIFVFKKPSGMKKEFTQQLKLYAEII</sequence>
<dbReference type="InterPro" id="IPR004804">
    <property type="entry name" value="TgtA"/>
</dbReference>
<proteinExistence type="inferred from homology"/>
<comment type="caution">
    <text evidence="8">The sequence shown here is derived from an EMBL/GenBank/DDBJ whole genome shotgun (WGS) entry which is preliminary data.</text>
</comment>
<keyword evidence="4 6" id="KW-0479">Metal-binding</keyword>
<dbReference type="NCBIfam" id="TIGR00449">
    <property type="entry name" value="tgt_general"/>
    <property type="match status" value="1"/>
</dbReference>
<evidence type="ECO:0000256" key="1">
    <source>
        <dbReference type="ARBA" id="ARBA00022676"/>
    </source>
</evidence>
<name>A0A811T741_9EURY</name>